<evidence type="ECO:0000313" key="2">
    <source>
        <dbReference type="EMBL" id="QFQ98402.1"/>
    </source>
</evidence>
<dbReference type="GO" id="GO:0003677">
    <property type="term" value="F:DNA binding"/>
    <property type="evidence" value="ECO:0007669"/>
    <property type="project" value="InterPro"/>
</dbReference>
<dbReference type="InterPro" id="IPR010982">
    <property type="entry name" value="Lambda_DNA-bd_dom_sf"/>
</dbReference>
<reference evidence="2 3" key="1">
    <citation type="submission" date="2019-10" db="EMBL/GenBank/DDBJ databases">
        <title>Streptomyces sp. strain GY16 isolated from leaves of Broussonetia papyrifera.</title>
        <authorList>
            <person name="Mo P."/>
        </authorList>
    </citation>
    <scope>NUCLEOTIDE SEQUENCE [LARGE SCALE GENOMIC DNA]</scope>
    <source>
        <strain evidence="2 3">GY16</strain>
    </source>
</reference>
<dbReference type="PROSITE" id="PS50943">
    <property type="entry name" value="HTH_CROC1"/>
    <property type="match status" value="1"/>
</dbReference>
<organism evidence="2 3">
    <name type="scientific">Streptomyces phaeolivaceus</name>
    <dbReference type="NCBI Taxonomy" id="2653200"/>
    <lineage>
        <taxon>Bacteria</taxon>
        <taxon>Bacillati</taxon>
        <taxon>Actinomycetota</taxon>
        <taxon>Actinomycetes</taxon>
        <taxon>Kitasatosporales</taxon>
        <taxon>Streptomycetaceae</taxon>
        <taxon>Streptomyces</taxon>
    </lineage>
</organism>
<dbReference type="Pfam" id="PF13560">
    <property type="entry name" value="HTH_31"/>
    <property type="match status" value="1"/>
</dbReference>
<accession>A0A5P8K6H5</accession>
<feature type="domain" description="HTH cro/C1-type" evidence="1">
    <location>
        <begin position="22"/>
        <end position="75"/>
    </location>
</feature>
<dbReference type="InterPro" id="IPR001387">
    <property type="entry name" value="Cro/C1-type_HTH"/>
</dbReference>
<dbReference type="EMBL" id="CP045096">
    <property type="protein sequence ID" value="QFQ98402.1"/>
    <property type="molecule type" value="Genomic_DNA"/>
</dbReference>
<dbReference type="SMART" id="SM00530">
    <property type="entry name" value="HTH_XRE"/>
    <property type="match status" value="1"/>
</dbReference>
<name>A0A5P8K6H5_9ACTN</name>
<keyword evidence="3" id="KW-1185">Reference proteome</keyword>
<sequence>MPPRRVVTGRSQEPRQRFAEELRLLRQEKGVSLRQLGEVVGWDWSQFGKMESGGTLGSPELVQALDQYYGTPGLLLAMWELAVADPRQFRERYRRYMVLESEAVSMWQYSPSIVPGLLQTPEYARELLQAGGLKGVELETQIDARMGRREALLAEEAPHFRAIVSEAVLRTPLASGEEWRAQLEYLVDMGSRFNIAVQVLPLSAGLHGLPNTDTMFLRGSDGQTVAWVETAYSGELVQENKGVEQLQLRYDGVRDLSLSPDESRQFIGRMLEEAPCETST</sequence>
<gene>
    <name evidence="2" type="ORF">F9278_21935</name>
</gene>
<dbReference type="AlphaFoldDB" id="A0A5P8K6H5"/>
<dbReference type="InterPro" id="IPR043917">
    <property type="entry name" value="DUF5753"/>
</dbReference>
<dbReference type="RefSeq" id="WP_152169866.1">
    <property type="nucleotide sequence ID" value="NZ_CP045096.1"/>
</dbReference>
<dbReference type="Proteomes" id="UP000327294">
    <property type="component" value="Chromosome"/>
</dbReference>
<dbReference type="KEGG" id="sphv:F9278_21935"/>
<evidence type="ECO:0000259" key="1">
    <source>
        <dbReference type="PROSITE" id="PS50943"/>
    </source>
</evidence>
<proteinExistence type="predicted"/>
<dbReference type="Pfam" id="PF19054">
    <property type="entry name" value="DUF5753"/>
    <property type="match status" value="1"/>
</dbReference>
<dbReference type="SUPFAM" id="SSF47413">
    <property type="entry name" value="lambda repressor-like DNA-binding domains"/>
    <property type="match status" value="1"/>
</dbReference>
<evidence type="ECO:0000313" key="3">
    <source>
        <dbReference type="Proteomes" id="UP000327294"/>
    </source>
</evidence>
<dbReference type="Gene3D" id="1.10.260.40">
    <property type="entry name" value="lambda repressor-like DNA-binding domains"/>
    <property type="match status" value="1"/>
</dbReference>
<protein>
    <submittedName>
        <fullName evidence="2">Helix-turn-helix domain-containing protein</fullName>
    </submittedName>
</protein>
<dbReference type="CDD" id="cd00093">
    <property type="entry name" value="HTH_XRE"/>
    <property type="match status" value="1"/>
</dbReference>